<accession>A0ABX0QRW0</accession>
<dbReference type="InterPro" id="IPR024047">
    <property type="entry name" value="MM3350-like_sf"/>
</dbReference>
<feature type="domain" description="Plasmid pRiA4b Orf3-like" evidence="1">
    <location>
        <begin position="7"/>
        <end position="115"/>
    </location>
</feature>
<proteinExistence type="predicted"/>
<comment type="caution">
    <text evidence="2">The sequence shown here is derived from an EMBL/GenBank/DDBJ whole genome shotgun (WGS) entry which is preliminary data.</text>
</comment>
<gene>
    <name evidence="2" type="ORF">F7231_25245</name>
</gene>
<dbReference type="SUPFAM" id="SSF159941">
    <property type="entry name" value="MM3350-like"/>
    <property type="match status" value="1"/>
</dbReference>
<dbReference type="InterPro" id="IPR012912">
    <property type="entry name" value="Plasmid_pRiA4b_Orf3-like"/>
</dbReference>
<dbReference type="PANTHER" id="PTHR41878:SF1">
    <property type="entry name" value="TNPR PROTEIN"/>
    <property type="match status" value="1"/>
</dbReference>
<protein>
    <submittedName>
        <fullName evidence="2">Plasmid pRiA4b ORF-3 family protein</fullName>
    </submittedName>
</protein>
<dbReference type="EMBL" id="WAEL01000012">
    <property type="protein sequence ID" value="NID13498.1"/>
    <property type="molecule type" value="Genomic_DNA"/>
</dbReference>
<reference evidence="3" key="2">
    <citation type="submission" date="2023-07" db="EMBL/GenBank/DDBJ databases">
        <authorList>
            <person name="Jung D.-H."/>
        </authorList>
    </citation>
    <scope>NUCLEOTIDE SEQUENCE [LARGE SCALE GENOMIC DNA]</scope>
    <source>
        <strain evidence="3">JA-25</strain>
    </source>
</reference>
<dbReference type="Proteomes" id="UP000606008">
    <property type="component" value="Unassembled WGS sequence"/>
</dbReference>
<name>A0ABX0QRW0_9BACT</name>
<evidence type="ECO:0000313" key="3">
    <source>
        <dbReference type="Proteomes" id="UP000606008"/>
    </source>
</evidence>
<dbReference type="PANTHER" id="PTHR41878">
    <property type="entry name" value="LEXA REPRESSOR-RELATED"/>
    <property type="match status" value="1"/>
</dbReference>
<reference evidence="3" key="1">
    <citation type="submission" date="2019-09" db="EMBL/GenBank/DDBJ databases">
        <authorList>
            <person name="Jung D.-H."/>
        </authorList>
    </citation>
    <scope>NUCLEOTIDE SEQUENCE [LARGE SCALE GENOMIC DNA]</scope>
    <source>
        <strain evidence="3">JA-25</strain>
    </source>
</reference>
<sequence length="127" mass="14274">MGPINEALETDDEPIDEAQVRLQEVLSPSSTQFQYTYDFGDGWEHQIQIEPEQPAQAATQYPVCTAGERNCPPEDCGGVPGFENLLAVLHNKTHPARDQWLNWLGGAYNPDSFNLTTINRQLAKRFL</sequence>
<evidence type="ECO:0000313" key="2">
    <source>
        <dbReference type="EMBL" id="NID13498.1"/>
    </source>
</evidence>
<keyword evidence="3" id="KW-1185">Reference proteome</keyword>
<organism evidence="2 3">
    <name type="scientific">Fibrivirga algicola</name>
    <dbReference type="NCBI Taxonomy" id="2950420"/>
    <lineage>
        <taxon>Bacteria</taxon>
        <taxon>Pseudomonadati</taxon>
        <taxon>Bacteroidota</taxon>
        <taxon>Cytophagia</taxon>
        <taxon>Cytophagales</taxon>
        <taxon>Spirosomataceae</taxon>
        <taxon>Fibrivirga</taxon>
    </lineage>
</organism>
<dbReference type="Gene3D" id="3.10.290.30">
    <property type="entry name" value="MM3350-like"/>
    <property type="match status" value="1"/>
</dbReference>
<evidence type="ECO:0000259" key="1">
    <source>
        <dbReference type="Pfam" id="PF07929"/>
    </source>
</evidence>
<dbReference type="Pfam" id="PF07929">
    <property type="entry name" value="PRiA4_ORF3"/>
    <property type="match status" value="1"/>
</dbReference>